<dbReference type="AlphaFoldDB" id="A0A2H9ZYU2"/>
<reference evidence="11 12" key="1">
    <citation type="journal article" date="2017" name="Nature">
        <title>The Apostasia genome and the evolution of orchids.</title>
        <authorList>
            <person name="Zhang G.Q."/>
            <person name="Liu K.W."/>
            <person name="Li Z."/>
            <person name="Lohaus R."/>
            <person name="Hsiao Y.Y."/>
            <person name="Niu S.C."/>
            <person name="Wang J.Y."/>
            <person name="Lin Y.C."/>
            <person name="Xu Q."/>
            <person name="Chen L.J."/>
            <person name="Yoshida K."/>
            <person name="Fujiwara S."/>
            <person name="Wang Z.W."/>
            <person name="Zhang Y.Q."/>
            <person name="Mitsuda N."/>
            <person name="Wang M."/>
            <person name="Liu G.H."/>
            <person name="Pecoraro L."/>
            <person name="Huang H.X."/>
            <person name="Xiao X.J."/>
            <person name="Lin M."/>
            <person name="Wu X.Y."/>
            <person name="Wu W.L."/>
            <person name="Chen Y.Y."/>
            <person name="Chang S.B."/>
            <person name="Sakamoto S."/>
            <person name="Ohme-Takagi M."/>
            <person name="Yagi M."/>
            <person name="Zeng S.J."/>
            <person name="Shen C.Y."/>
            <person name="Yeh C.M."/>
            <person name="Luo Y.B."/>
            <person name="Tsai W.C."/>
            <person name="Van de Peer Y."/>
            <person name="Liu Z.J."/>
        </authorList>
    </citation>
    <scope>NUCLEOTIDE SEQUENCE [LARGE SCALE GENOMIC DNA]</scope>
    <source>
        <strain evidence="12">cv. Shenzhen</strain>
        <tissue evidence="11">Stem</tissue>
    </source>
</reference>
<keyword evidence="2" id="KW-0433">Leucine-rich repeat</keyword>
<evidence type="ECO:0000256" key="7">
    <source>
        <dbReference type="ARBA" id="ARBA00023136"/>
    </source>
</evidence>
<evidence type="ECO:0000256" key="1">
    <source>
        <dbReference type="ARBA" id="ARBA00004370"/>
    </source>
</evidence>
<comment type="subcellular location">
    <subcellularLocation>
        <location evidence="1">Membrane</location>
    </subcellularLocation>
</comment>
<keyword evidence="5" id="KW-0677">Repeat</keyword>
<dbReference type="InterPro" id="IPR046959">
    <property type="entry name" value="PRK1-6/SRF4-like"/>
</dbReference>
<dbReference type="GO" id="GO:0016020">
    <property type="term" value="C:membrane"/>
    <property type="evidence" value="ECO:0007669"/>
    <property type="project" value="UniProtKB-SubCell"/>
</dbReference>
<evidence type="ECO:0000256" key="3">
    <source>
        <dbReference type="ARBA" id="ARBA00022692"/>
    </source>
</evidence>
<evidence type="ECO:0000256" key="2">
    <source>
        <dbReference type="ARBA" id="ARBA00022614"/>
    </source>
</evidence>
<organism evidence="11 12">
    <name type="scientific">Apostasia shenzhenica</name>
    <dbReference type="NCBI Taxonomy" id="1088818"/>
    <lineage>
        <taxon>Eukaryota</taxon>
        <taxon>Viridiplantae</taxon>
        <taxon>Streptophyta</taxon>
        <taxon>Embryophyta</taxon>
        <taxon>Tracheophyta</taxon>
        <taxon>Spermatophyta</taxon>
        <taxon>Magnoliopsida</taxon>
        <taxon>Liliopsida</taxon>
        <taxon>Asparagales</taxon>
        <taxon>Orchidaceae</taxon>
        <taxon>Apostasioideae</taxon>
        <taxon>Apostasia</taxon>
    </lineage>
</organism>
<dbReference type="Proteomes" id="UP000236161">
    <property type="component" value="Unassembled WGS sequence"/>
</dbReference>
<sequence>MDSSSRSNLRWVFLLFTTCSTKCRREAGGMRSITLSVLLLLFLLPFSSMASSEAGPYSGDAEALLALKSVVDAHGRLPWRRGSSGELCDGWLGVKQCTPDGRVTKLVVEFLNLTGILTAELVAPLDQLRVLSFKSNSLSGAIPDLNVLPNLKSLYLSDNHFSGRIPASLAAIHRLKVIVLSDNRLSGPIPASLASLPRLYSFQLQSNRLTGRIPALNQPSLRHFNVSNNNLSGEIPVTLLHFNASSFLNMPRICGAQIGRPCSSIPLFPPSLGPGPPQSSSAIMASPPILESSHRKHNWKRVVAIVASSAAGLLFLLICLGLLVVLASRKRKAGSRKSSNRVGERGDEGVTSVSRGVSAAAAVAAAAGGGGRGKPGFSWEGEGLGKLVFVGGVGEMYSLEDLLKASAETLGRGTVGSTYKAVMESGFILTVKRLREPAAGPTSPEGFQRQMEELGRLRHPNLVPLRAYFQAKEERLLVFDYFPNGSLFSLIHGSRPSGTGKPLHWTSCLKIAEDVAAGLLYLHQQSSGDLAAVVHGNLKSSNVLLGPDFESCLTDYALLPSPDTTAADDPAAASTSSLFYRAPECRPPRHSPFSPRSDVYSFGVLLLELLTGKTPSHDLVDQRGDVISNWVRSVRDDEKEKEAPASSAAGSSTSGGGSDAAVEEKLSALLAISTACVAAVPEARPDTKKVLRMIREARAEGATSVSSSSSAAAATATADGNDGHSPGRWPDAVLSLPREFGSERLIFAERD</sequence>
<gene>
    <name evidence="11" type="ORF">AXF42_Ash019919</name>
</gene>
<keyword evidence="11" id="KW-0808">Transferase</keyword>
<evidence type="ECO:0000256" key="8">
    <source>
        <dbReference type="SAM" id="MobiDB-lite"/>
    </source>
</evidence>
<dbReference type="InterPro" id="IPR000719">
    <property type="entry name" value="Prot_kinase_dom"/>
</dbReference>
<name>A0A2H9ZYU2_9ASPA</name>
<dbReference type="Pfam" id="PF00560">
    <property type="entry name" value="LRR_1"/>
    <property type="match status" value="1"/>
</dbReference>
<evidence type="ECO:0000256" key="5">
    <source>
        <dbReference type="ARBA" id="ARBA00022737"/>
    </source>
</evidence>
<feature type="region of interest" description="Disordered" evidence="8">
    <location>
        <begin position="635"/>
        <end position="659"/>
    </location>
</feature>
<dbReference type="InterPro" id="IPR032675">
    <property type="entry name" value="LRR_dom_sf"/>
</dbReference>
<dbReference type="Gene3D" id="3.80.10.10">
    <property type="entry name" value="Ribonuclease Inhibitor"/>
    <property type="match status" value="1"/>
</dbReference>
<feature type="compositionally biased region" description="Low complexity" evidence="8">
    <location>
        <begin position="702"/>
        <end position="718"/>
    </location>
</feature>
<dbReference type="SUPFAM" id="SSF56112">
    <property type="entry name" value="Protein kinase-like (PK-like)"/>
    <property type="match status" value="1"/>
</dbReference>
<dbReference type="GO" id="GO:0005524">
    <property type="term" value="F:ATP binding"/>
    <property type="evidence" value="ECO:0007669"/>
    <property type="project" value="InterPro"/>
</dbReference>
<keyword evidence="6 9" id="KW-1133">Transmembrane helix</keyword>
<dbReference type="PROSITE" id="PS50011">
    <property type="entry name" value="PROTEIN_KINASE_DOM"/>
    <property type="match status" value="1"/>
</dbReference>
<feature type="transmembrane region" description="Helical" evidence="9">
    <location>
        <begin position="302"/>
        <end position="327"/>
    </location>
</feature>
<keyword evidence="11" id="KW-0675">Receptor</keyword>
<dbReference type="PANTHER" id="PTHR48007">
    <property type="entry name" value="LEUCINE-RICH REPEAT RECEPTOR-LIKE PROTEIN KINASE PXC1"/>
    <property type="match status" value="1"/>
</dbReference>
<evidence type="ECO:0000256" key="4">
    <source>
        <dbReference type="ARBA" id="ARBA00022729"/>
    </source>
</evidence>
<feature type="domain" description="Protein kinase" evidence="10">
    <location>
        <begin position="404"/>
        <end position="699"/>
    </location>
</feature>
<keyword evidence="11" id="KW-0418">Kinase</keyword>
<keyword evidence="12" id="KW-1185">Reference proteome</keyword>
<evidence type="ECO:0000313" key="12">
    <source>
        <dbReference type="Proteomes" id="UP000236161"/>
    </source>
</evidence>
<proteinExistence type="predicted"/>
<evidence type="ECO:0000259" key="10">
    <source>
        <dbReference type="PROSITE" id="PS50011"/>
    </source>
</evidence>
<dbReference type="InterPro" id="IPR001611">
    <property type="entry name" value="Leu-rich_rpt"/>
</dbReference>
<dbReference type="SUPFAM" id="SSF52058">
    <property type="entry name" value="L domain-like"/>
    <property type="match status" value="1"/>
</dbReference>
<dbReference type="EMBL" id="KZ452392">
    <property type="protein sequence ID" value="PKA48463.1"/>
    <property type="molecule type" value="Genomic_DNA"/>
</dbReference>
<keyword evidence="3 9" id="KW-0812">Transmembrane</keyword>
<evidence type="ECO:0000313" key="11">
    <source>
        <dbReference type="EMBL" id="PKA48463.1"/>
    </source>
</evidence>
<dbReference type="Gene3D" id="1.10.510.10">
    <property type="entry name" value="Transferase(Phosphotransferase) domain 1"/>
    <property type="match status" value="1"/>
</dbReference>
<dbReference type="Pfam" id="PF13855">
    <property type="entry name" value="LRR_8"/>
    <property type="match status" value="1"/>
</dbReference>
<dbReference type="Gene3D" id="3.30.200.20">
    <property type="entry name" value="Phosphorylase Kinase, domain 1"/>
    <property type="match status" value="1"/>
</dbReference>
<evidence type="ECO:0000256" key="9">
    <source>
        <dbReference type="SAM" id="Phobius"/>
    </source>
</evidence>
<dbReference type="GO" id="GO:0004672">
    <property type="term" value="F:protein kinase activity"/>
    <property type="evidence" value="ECO:0007669"/>
    <property type="project" value="InterPro"/>
</dbReference>
<evidence type="ECO:0000256" key="6">
    <source>
        <dbReference type="ARBA" id="ARBA00022989"/>
    </source>
</evidence>
<dbReference type="STRING" id="1088818.A0A2H9ZYU2"/>
<feature type="region of interest" description="Disordered" evidence="8">
    <location>
        <begin position="701"/>
        <end position="734"/>
    </location>
</feature>
<dbReference type="InterPro" id="IPR011009">
    <property type="entry name" value="Kinase-like_dom_sf"/>
</dbReference>
<keyword evidence="4" id="KW-0732">Signal</keyword>
<dbReference type="FunFam" id="3.80.10.10:FF:000400">
    <property type="entry name" value="Nuclear pore complex protein NUP107"/>
    <property type="match status" value="1"/>
</dbReference>
<dbReference type="Pfam" id="PF00069">
    <property type="entry name" value="Pkinase"/>
    <property type="match status" value="1"/>
</dbReference>
<accession>A0A2H9ZYU2</accession>
<protein>
    <submittedName>
        <fullName evidence="11">Inactive leucine-rich repeat receptor-like serine/threonine-protein kinase</fullName>
    </submittedName>
</protein>
<dbReference type="OrthoDB" id="4062651at2759"/>
<keyword evidence="7 9" id="KW-0472">Membrane</keyword>
<dbReference type="PANTHER" id="PTHR48007:SF39">
    <property type="entry name" value="PROTEIN KINASE DOMAIN-CONTAINING PROTEIN"/>
    <property type="match status" value="1"/>
</dbReference>